<feature type="compositionally biased region" description="Acidic residues" evidence="1">
    <location>
        <begin position="290"/>
        <end position="300"/>
    </location>
</feature>
<dbReference type="PaxDb" id="7159-AAEL001348-PA"/>
<dbReference type="EMBL" id="CH477215">
    <property type="protein sequence ID" value="EAT47536.1"/>
    <property type="molecule type" value="Genomic_DNA"/>
</dbReference>
<dbReference type="PANTHER" id="PTHR45125">
    <property type="entry name" value="F21J9.4-RELATED"/>
    <property type="match status" value="1"/>
</dbReference>
<reference evidence="3" key="3">
    <citation type="submission" date="2012-09" db="EMBL/GenBank/DDBJ databases">
        <authorList>
            <consortium name="VectorBase"/>
        </authorList>
    </citation>
    <scope>NUCLEOTIDE SEQUENCE</scope>
    <source>
        <strain evidence="3">Liverpool</strain>
    </source>
</reference>
<reference evidence="3" key="1">
    <citation type="submission" date="2005-10" db="EMBL/GenBank/DDBJ databases">
        <authorList>
            <person name="Loftus B.J."/>
            <person name="Nene V.M."/>
            <person name="Hannick L.I."/>
            <person name="Bidwell S."/>
            <person name="Haas B."/>
            <person name="Amedeo P."/>
            <person name="Orvis J."/>
            <person name="Wortman J.R."/>
            <person name="White O.R."/>
            <person name="Salzberg S."/>
            <person name="Shumway M."/>
            <person name="Koo H."/>
            <person name="Zhao Y."/>
            <person name="Holmes M."/>
            <person name="Miller J."/>
            <person name="Schatz M."/>
            <person name="Pop M."/>
            <person name="Pai G."/>
            <person name="Utterback T."/>
            <person name="Rogers Y.-H."/>
            <person name="Kravitz S."/>
            <person name="Fraser C.M."/>
        </authorList>
    </citation>
    <scope>NUCLEOTIDE SEQUENCE</scope>
    <source>
        <strain evidence="3">Liverpool</strain>
    </source>
</reference>
<feature type="domain" description="No apical meristem-associated C-terminal" evidence="2">
    <location>
        <begin position="137"/>
        <end position="268"/>
    </location>
</feature>
<evidence type="ECO:0000256" key="1">
    <source>
        <dbReference type="SAM" id="MobiDB-lite"/>
    </source>
</evidence>
<dbReference type="PhylomeDB" id="Q17LJ9"/>
<reference evidence="3" key="2">
    <citation type="journal article" date="2007" name="Science">
        <title>Genome sequence of Aedes aegypti, a major arbovirus vector.</title>
        <authorList>
            <person name="Nene V."/>
            <person name="Wortman J.R."/>
            <person name="Lawson D."/>
            <person name="Haas B."/>
            <person name="Kodira C."/>
            <person name="Tu Z.J."/>
            <person name="Loftus B."/>
            <person name="Xi Z."/>
            <person name="Megy K."/>
            <person name="Grabherr M."/>
            <person name="Ren Q."/>
            <person name="Zdobnov E.M."/>
            <person name="Lobo N.F."/>
            <person name="Campbell K.S."/>
            <person name="Brown S.E."/>
            <person name="Bonaldo M.F."/>
            <person name="Zhu J."/>
            <person name="Sinkins S.P."/>
            <person name="Hogenkamp D.G."/>
            <person name="Amedeo P."/>
            <person name="Arensburger P."/>
            <person name="Atkinson P.W."/>
            <person name="Bidwell S."/>
            <person name="Biedler J."/>
            <person name="Birney E."/>
            <person name="Bruggner R.V."/>
            <person name="Costas J."/>
            <person name="Coy M.R."/>
            <person name="Crabtree J."/>
            <person name="Crawford M."/>
            <person name="Debruyn B."/>
            <person name="Decaprio D."/>
            <person name="Eiglmeier K."/>
            <person name="Eisenstadt E."/>
            <person name="El-Dorry H."/>
            <person name="Gelbart W.M."/>
            <person name="Gomes S.L."/>
            <person name="Hammond M."/>
            <person name="Hannick L.I."/>
            <person name="Hogan J.R."/>
            <person name="Holmes M.H."/>
            <person name="Jaffe D."/>
            <person name="Johnston J.S."/>
            <person name="Kennedy R.C."/>
            <person name="Koo H."/>
            <person name="Kravitz S."/>
            <person name="Kriventseva E.V."/>
            <person name="Kulp D."/>
            <person name="Labutti K."/>
            <person name="Lee E."/>
            <person name="Li S."/>
            <person name="Lovin D.D."/>
            <person name="Mao C."/>
            <person name="Mauceli E."/>
            <person name="Menck C.F."/>
            <person name="Miller J.R."/>
            <person name="Montgomery P."/>
            <person name="Mori A."/>
            <person name="Nascimento A.L."/>
            <person name="Naveira H.F."/>
            <person name="Nusbaum C."/>
            <person name="O'leary S."/>
            <person name="Orvis J."/>
            <person name="Pertea M."/>
            <person name="Quesneville H."/>
            <person name="Reidenbach K.R."/>
            <person name="Rogers Y.H."/>
            <person name="Roth C.W."/>
            <person name="Schneider J.R."/>
            <person name="Schatz M."/>
            <person name="Shumway M."/>
            <person name="Stanke M."/>
            <person name="Stinson E.O."/>
            <person name="Tubio J.M."/>
            <person name="Vanzee J.P."/>
            <person name="Verjovski-Almeida S."/>
            <person name="Werner D."/>
            <person name="White O."/>
            <person name="Wyder S."/>
            <person name="Zeng Q."/>
            <person name="Zhao Q."/>
            <person name="Zhao Y."/>
            <person name="Hill C.A."/>
            <person name="Raikhel A.S."/>
            <person name="Soares M.B."/>
            <person name="Knudson D.L."/>
            <person name="Lee N.H."/>
            <person name="Galagan J."/>
            <person name="Salzberg S.L."/>
            <person name="Paulsen I.T."/>
            <person name="Dimopoulos G."/>
            <person name="Collins F.H."/>
            <person name="Birren B."/>
            <person name="Fraser-Liggett C.M."/>
            <person name="Severson D.W."/>
        </authorList>
    </citation>
    <scope>NUCLEOTIDE SEQUENCE [LARGE SCALE GENOMIC DNA]</scope>
    <source>
        <strain evidence="3">Liverpool</strain>
    </source>
</reference>
<dbReference type="eggNOG" id="ENOG502S88Z">
    <property type="taxonomic scope" value="Eukaryota"/>
</dbReference>
<feature type="compositionally biased region" description="Polar residues" evidence="1">
    <location>
        <begin position="301"/>
        <end position="314"/>
    </location>
</feature>
<dbReference type="OMA" id="PKWKQYV"/>
<name>Q17LJ9_AEDAE</name>
<dbReference type="Pfam" id="PF14303">
    <property type="entry name" value="NAM-associated"/>
    <property type="match status" value="1"/>
</dbReference>
<evidence type="ECO:0000313" key="4">
    <source>
        <dbReference type="Proteomes" id="UP000682892"/>
    </source>
</evidence>
<feature type="region of interest" description="Disordered" evidence="1">
    <location>
        <begin position="167"/>
        <end position="202"/>
    </location>
</feature>
<dbReference type="STRING" id="7159.Q17LJ9"/>
<evidence type="ECO:0000259" key="2">
    <source>
        <dbReference type="Pfam" id="PF14303"/>
    </source>
</evidence>
<evidence type="ECO:0000313" key="3">
    <source>
        <dbReference type="EMBL" id="EAT47536.1"/>
    </source>
</evidence>
<sequence>MKLFVCRGVFVVWCAAKNMSASKSRGKNWSVEEDEALCTAWLNVSQDGATGTYQKLDTLYERIYEMFIEICTEKNLSCSAELRVPSGLKARWLLISKACSKFSGCVAQISARQQSGTTQSDVFKQAFTLYNTSTKSPFSLLHAYKILECAPKWKQYVDIKVAAVNSSKRRQSEENEDDEPISTASSSRPMGQKASKKLKLQQTPNADIGAEIVKASNLLAKAAEKKALLSRERTMAINRMANHAIMSVDFSTLSDIAKKYYKIEQERILEEAMPEHTATGSLDAIRCEEVSDEPDEEDFQSQEMQYLEYSTESE</sequence>
<dbReference type="AlphaFoldDB" id="Q17LJ9"/>
<dbReference type="Proteomes" id="UP000682892">
    <property type="component" value="Chromosome 3"/>
</dbReference>
<dbReference type="InterPro" id="IPR029466">
    <property type="entry name" value="NAM-associated_C"/>
</dbReference>
<accession>Q17LJ9</accession>
<proteinExistence type="predicted"/>
<dbReference type="HOGENOM" id="CLU_012390_7_0_1"/>
<feature type="region of interest" description="Disordered" evidence="1">
    <location>
        <begin position="290"/>
        <end position="314"/>
    </location>
</feature>
<organism evidence="3 4">
    <name type="scientific">Aedes aegypti</name>
    <name type="common">Yellowfever mosquito</name>
    <name type="synonym">Culex aegypti</name>
    <dbReference type="NCBI Taxonomy" id="7159"/>
    <lineage>
        <taxon>Eukaryota</taxon>
        <taxon>Metazoa</taxon>
        <taxon>Ecdysozoa</taxon>
        <taxon>Arthropoda</taxon>
        <taxon>Hexapoda</taxon>
        <taxon>Insecta</taxon>
        <taxon>Pterygota</taxon>
        <taxon>Neoptera</taxon>
        <taxon>Endopterygota</taxon>
        <taxon>Diptera</taxon>
        <taxon>Nematocera</taxon>
        <taxon>Culicoidea</taxon>
        <taxon>Culicidae</taxon>
        <taxon>Culicinae</taxon>
        <taxon>Aedini</taxon>
        <taxon>Aedes</taxon>
        <taxon>Stegomyia</taxon>
    </lineage>
</organism>
<gene>
    <name evidence="3" type="ORF">AaeL_AAEL001348</name>
</gene>
<protein>
    <submittedName>
        <fullName evidence="3">AAEL001348-PA</fullName>
    </submittedName>
</protein>